<dbReference type="GeneID" id="25912075"/>
<feature type="region of interest" description="Disordered" evidence="1">
    <location>
        <begin position="15"/>
        <end position="93"/>
    </location>
</feature>
<gene>
    <name evidence="2" type="ORF">SARC_11571</name>
</gene>
<proteinExistence type="predicted"/>
<dbReference type="AlphaFoldDB" id="A0A0L0FGK3"/>
<evidence type="ECO:0000313" key="3">
    <source>
        <dbReference type="Proteomes" id="UP000054560"/>
    </source>
</evidence>
<accession>A0A0L0FGK3</accession>
<protein>
    <submittedName>
        <fullName evidence="2">Uncharacterized protein</fullName>
    </submittedName>
</protein>
<dbReference type="EMBL" id="KQ243359">
    <property type="protein sequence ID" value="KNC75914.1"/>
    <property type="molecule type" value="Genomic_DNA"/>
</dbReference>
<dbReference type="Proteomes" id="UP000054560">
    <property type="component" value="Unassembled WGS sequence"/>
</dbReference>
<name>A0A0L0FGK3_9EUKA</name>
<feature type="compositionally biased region" description="Basic and acidic residues" evidence="1">
    <location>
        <begin position="84"/>
        <end position="93"/>
    </location>
</feature>
<reference evidence="2 3" key="1">
    <citation type="submission" date="2011-02" db="EMBL/GenBank/DDBJ databases">
        <title>The Genome Sequence of Sphaeroforma arctica JP610.</title>
        <authorList>
            <consortium name="The Broad Institute Genome Sequencing Platform"/>
            <person name="Russ C."/>
            <person name="Cuomo C."/>
            <person name="Young S.K."/>
            <person name="Zeng Q."/>
            <person name="Gargeya S."/>
            <person name="Alvarado L."/>
            <person name="Berlin A."/>
            <person name="Chapman S.B."/>
            <person name="Chen Z."/>
            <person name="Freedman E."/>
            <person name="Gellesch M."/>
            <person name="Goldberg J."/>
            <person name="Griggs A."/>
            <person name="Gujja S."/>
            <person name="Heilman E."/>
            <person name="Heiman D."/>
            <person name="Howarth C."/>
            <person name="Mehta T."/>
            <person name="Neiman D."/>
            <person name="Pearson M."/>
            <person name="Roberts A."/>
            <person name="Saif S."/>
            <person name="Shea T."/>
            <person name="Shenoy N."/>
            <person name="Sisk P."/>
            <person name="Stolte C."/>
            <person name="Sykes S."/>
            <person name="White J."/>
            <person name="Yandava C."/>
            <person name="Burger G."/>
            <person name="Gray M.W."/>
            <person name="Holland P.W.H."/>
            <person name="King N."/>
            <person name="Lang F.B.F."/>
            <person name="Roger A.J."/>
            <person name="Ruiz-Trillo I."/>
            <person name="Haas B."/>
            <person name="Nusbaum C."/>
            <person name="Birren B."/>
        </authorList>
    </citation>
    <scope>NUCLEOTIDE SEQUENCE [LARGE SCALE GENOMIC DNA]</scope>
    <source>
        <strain evidence="2 3">JP610</strain>
    </source>
</reference>
<evidence type="ECO:0000313" key="2">
    <source>
        <dbReference type="EMBL" id="KNC75914.1"/>
    </source>
</evidence>
<feature type="non-terminal residue" evidence="2">
    <location>
        <position position="1"/>
    </location>
</feature>
<evidence type="ECO:0000256" key="1">
    <source>
        <dbReference type="SAM" id="MobiDB-lite"/>
    </source>
</evidence>
<keyword evidence="3" id="KW-1185">Reference proteome</keyword>
<dbReference type="OrthoDB" id="276295at2759"/>
<dbReference type="RefSeq" id="XP_014149816.1">
    <property type="nucleotide sequence ID" value="XM_014294341.1"/>
</dbReference>
<sequence length="93" mass="10519">FAEYEANHFHYIAAGHKDILQPTTDSDNKDDTTVHGAGTSSDRVNKLNIDPNDVVADDKKRLQNYGRPYDSNGNPSGTYYSYPKRLDEVRDEL</sequence>
<organism evidence="2 3">
    <name type="scientific">Sphaeroforma arctica JP610</name>
    <dbReference type="NCBI Taxonomy" id="667725"/>
    <lineage>
        <taxon>Eukaryota</taxon>
        <taxon>Ichthyosporea</taxon>
        <taxon>Ichthyophonida</taxon>
        <taxon>Sphaeroforma</taxon>
    </lineage>
</organism>